<dbReference type="InterPro" id="IPR054547">
    <property type="entry name" value="NNH1"/>
</dbReference>
<dbReference type="Proteomes" id="UP000186455">
    <property type="component" value="Unassembled WGS sequence"/>
</dbReference>
<evidence type="ECO:0000313" key="3">
    <source>
        <dbReference type="EMBL" id="OKH90371.1"/>
    </source>
</evidence>
<dbReference type="PROSITE" id="PS50837">
    <property type="entry name" value="NACHT"/>
    <property type="match status" value="1"/>
</dbReference>
<dbReference type="AlphaFoldDB" id="A0A1Q4UXS8"/>
<feature type="domain" description="NACHT" evidence="2">
    <location>
        <begin position="284"/>
        <end position="623"/>
    </location>
</feature>
<reference evidence="3 4" key="1">
    <citation type="submission" date="2015-06" db="EMBL/GenBank/DDBJ databases">
        <title>Cloning and characterization of the uncialamcin biosynthetic gene cluster.</title>
        <authorList>
            <person name="Yan X."/>
            <person name="Huang T."/>
            <person name="Ge H."/>
            <person name="Shen B."/>
        </authorList>
    </citation>
    <scope>NUCLEOTIDE SEQUENCE [LARGE SCALE GENOMIC DNA]</scope>
    <source>
        <strain evidence="3 4">DCA2648</strain>
    </source>
</reference>
<dbReference type="InterPro" id="IPR027417">
    <property type="entry name" value="P-loop_NTPase"/>
</dbReference>
<keyword evidence="4" id="KW-1185">Reference proteome</keyword>
<dbReference type="Gene3D" id="3.40.50.300">
    <property type="entry name" value="P-loop containing nucleotide triphosphate hydrolases"/>
    <property type="match status" value="1"/>
</dbReference>
<evidence type="ECO:0000256" key="1">
    <source>
        <dbReference type="SAM" id="MobiDB-lite"/>
    </source>
</evidence>
<protein>
    <recommendedName>
        <fullName evidence="2">NACHT domain-containing protein</fullName>
    </recommendedName>
</protein>
<name>A0A1Q4UXS8_9ACTN</name>
<dbReference type="InterPro" id="IPR007111">
    <property type="entry name" value="NACHT_NTPase"/>
</dbReference>
<feature type="region of interest" description="Disordered" evidence="1">
    <location>
        <begin position="242"/>
        <end position="262"/>
    </location>
</feature>
<dbReference type="PANTHER" id="PTHR46844">
    <property type="entry name" value="SLR5058 PROTEIN"/>
    <property type="match status" value="1"/>
</dbReference>
<accession>A0A1Q4UXS8</accession>
<sequence>MDPSVLGVRLASSAIAPLIRQLFVREGPGAGLVDRPVRLSSYFSLRGERRTLTPTQVRGLALRLVRGAVASPGERPFPADEENAVVDALTRTLCALGDLDMDDVQAVRLGHRELARTLYARAAADGPAPDHELSADASVFLTSAVEWASLHILQFFTQRSTFVARTLVDQSRAQSEMIAKLDELITRAPRPDARRASFERRYRAQLAAKHGKLTIYGIDLTSTPGVWPLDVAYLSLMYTEEADEHPTRGTRPGTGGPGTEESPGRFVPAHTTTHLADQVLALHPRVLLRGVAGSGKTTLVQWLAVSATRAAPDGPLGHLHGLIPFVLPLRTLTRHGERLPGPERFLEAAGSPLAGAQPDGWADHVLTAGRGLVLVDGIDEVPAPERDRARTWLADLIAAYPGNRWLVTSRPSAVRERWLADDGFAELTLSPMNAADVASFIHRWHSAARSGAAEPHLALLDGYERQLLTAVRTKPDLGRLATNPLMCGLICALHRDRHGYLPHGRRELYEAALAMLLSRRDRERDIPGGTGAELRQEPQTQLLQRLAYWLIRNGRTEMDRDRAEAVIGEALPAMPEAAAIGDARTVFAHLLLRSGLLLEPSPGAVTFVHRTFQDYLGARAAVEAWDIGLLTGHAADDQWEDVIRMAIAHARPRERAELLDGMLSAGDALPEGRERNRVHLMSGACLEHATELDPAVRARVAERVNALIPPPNPGAARELATVGPLVLDLLPGPGEYGEHESRMAVITATRVQSDAAIPFLARYADTPYLSVRSQLAWSWFRFDTARYAEEVIAELDPEGLFISVSNEAELRALGELGGRPLVQLWGAIEPSVIAEYVSRYRPKELTFDTPARTRPPWKLLQSLDELERLSLWHLNSTVSSDDWRELEKIPCLTELGVDARQLPTMAETLTLPELTDLVLLVAGPTGPIDVSAFPDRFPRLSLLTIHPMGPADVPLLGLDRLPESLEVIQESRS</sequence>
<comment type="caution">
    <text evidence="3">The sequence shown here is derived from an EMBL/GenBank/DDBJ whole genome shotgun (WGS) entry which is preliminary data.</text>
</comment>
<dbReference type="EMBL" id="LFBV01000012">
    <property type="protein sequence ID" value="OKH90371.1"/>
    <property type="molecule type" value="Genomic_DNA"/>
</dbReference>
<dbReference type="STRING" id="1048205.AB852_34815"/>
<dbReference type="RefSeq" id="WP_073795234.1">
    <property type="nucleotide sequence ID" value="NZ_LFBV01000012.1"/>
</dbReference>
<organism evidence="3 4">
    <name type="scientific">Streptomyces uncialis</name>
    <dbReference type="NCBI Taxonomy" id="1048205"/>
    <lineage>
        <taxon>Bacteria</taxon>
        <taxon>Bacillati</taxon>
        <taxon>Actinomycetota</taxon>
        <taxon>Actinomycetes</taxon>
        <taxon>Kitasatosporales</taxon>
        <taxon>Streptomycetaceae</taxon>
        <taxon>Streptomyces</taxon>
    </lineage>
</organism>
<dbReference type="Pfam" id="PF05729">
    <property type="entry name" value="NACHT"/>
    <property type="match status" value="1"/>
</dbReference>
<dbReference type="PANTHER" id="PTHR46844:SF1">
    <property type="entry name" value="SLR5058 PROTEIN"/>
    <property type="match status" value="1"/>
</dbReference>
<proteinExistence type="predicted"/>
<dbReference type="SUPFAM" id="SSF52540">
    <property type="entry name" value="P-loop containing nucleoside triphosphate hydrolases"/>
    <property type="match status" value="1"/>
</dbReference>
<evidence type="ECO:0000313" key="4">
    <source>
        <dbReference type="Proteomes" id="UP000186455"/>
    </source>
</evidence>
<dbReference type="Pfam" id="PF22733">
    <property type="entry name" value="NNH1"/>
    <property type="match status" value="1"/>
</dbReference>
<evidence type="ECO:0000259" key="2">
    <source>
        <dbReference type="PROSITE" id="PS50837"/>
    </source>
</evidence>
<gene>
    <name evidence="3" type="ORF">AB852_34815</name>
</gene>